<evidence type="ECO:0000256" key="1">
    <source>
        <dbReference type="ARBA" id="ARBA00001974"/>
    </source>
</evidence>
<dbReference type="Gene3D" id="1.10.8.870">
    <property type="entry name" value="Alpha-glycerophosphate oxidase, cap domain"/>
    <property type="match status" value="1"/>
</dbReference>
<evidence type="ECO:0000256" key="4">
    <source>
        <dbReference type="ARBA" id="ARBA00022827"/>
    </source>
</evidence>
<dbReference type="EC" id="1.1.5.3" evidence="6"/>
<dbReference type="PROSITE" id="PS00978">
    <property type="entry name" value="FAD_G3PDH_2"/>
    <property type="match status" value="1"/>
</dbReference>
<dbReference type="Pfam" id="PF16901">
    <property type="entry name" value="DAO_C"/>
    <property type="match status" value="1"/>
</dbReference>
<dbReference type="Gene3D" id="3.50.50.60">
    <property type="entry name" value="FAD/NAD(P)-binding domain"/>
    <property type="match status" value="1"/>
</dbReference>
<feature type="domain" description="Alpha-glycerophosphate oxidase C-terminal" evidence="8">
    <location>
        <begin position="388"/>
        <end position="485"/>
    </location>
</feature>
<dbReference type="InterPro" id="IPR036188">
    <property type="entry name" value="FAD/NAD-bd_sf"/>
</dbReference>
<keyword evidence="10" id="KW-1185">Reference proteome</keyword>
<name>A0ABZ0HQ81_9HYPH</name>
<dbReference type="InterPro" id="IPR000447">
    <property type="entry name" value="G3P_DH_FAD-dep"/>
</dbReference>
<dbReference type="Gene3D" id="6.10.250.1890">
    <property type="match status" value="1"/>
</dbReference>
<keyword evidence="4" id="KW-0274">FAD</keyword>
<accession>A0ABZ0HQ81</accession>
<evidence type="ECO:0000256" key="2">
    <source>
        <dbReference type="ARBA" id="ARBA00007330"/>
    </source>
</evidence>
<evidence type="ECO:0000256" key="3">
    <source>
        <dbReference type="ARBA" id="ARBA00022630"/>
    </source>
</evidence>
<dbReference type="Proteomes" id="UP001626536">
    <property type="component" value="Chromosome"/>
</dbReference>
<comment type="cofactor">
    <cofactor evidence="1 6">
        <name>FAD</name>
        <dbReference type="ChEBI" id="CHEBI:57692"/>
    </cofactor>
</comment>
<dbReference type="InterPro" id="IPR031656">
    <property type="entry name" value="DAO_C"/>
</dbReference>
<feature type="domain" description="FAD dependent oxidoreductase" evidence="7">
    <location>
        <begin position="8"/>
        <end position="330"/>
    </location>
</feature>
<dbReference type="Pfam" id="PF01266">
    <property type="entry name" value="DAO"/>
    <property type="match status" value="1"/>
</dbReference>
<dbReference type="RefSeq" id="WP_407338206.1">
    <property type="nucleotide sequence ID" value="NZ_CP136862.1"/>
</dbReference>
<reference evidence="9 10" key="1">
    <citation type="submission" date="2023-10" db="EMBL/GenBank/DDBJ databases">
        <title>Novel methanotroph of the genus Methylocapsa from a subarctic wetland.</title>
        <authorList>
            <person name="Belova S.E."/>
            <person name="Oshkin I.Y."/>
            <person name="Miroshnikov K."/>
            <person name="Dedysh S.N."/>
        </authorList>
    </citation>
    <scope>NUCLEOTIDE SEQUENCE [LARGE SCALE GENOMIC DNA]</scope>
    <source>
        <strain evidence="9 10">RX1</strain>
    </source>
</reference>
<dbReference type="NCBIfam" id="NF009906">
    <property type="entry name" value="PRK13369.1"/>
    <property type="match status" value="1"/>
</dbReference>
<evidence type="ECO:0000259" key="7">
    <source>
        <dbReference type="Pfam" id="PF01266"/>
    </source>
</evidence>
<dbReference type="InterPro" id="IPR006076">
    <property type="entry name" value="FAD-dep_OxRdtase"/>
</dbReference>
<dbReference type="PANTHER" id="PTHR11985">
    <property type="entry name" value="GLYCEROL-3-PHOSPHATE DEHYDROGENASE"/>
    <property type="match status" value="1"/>
</dbReference>
<dbReference type="InterPro" id="IPR038299">
    <property type="entry name" value="DAO_C_sf"/>
</dbReference>
<keyword evidence="5 6" id="KW-0560">Oxidoreductase</keyword>
<dbReference type="PRINTS" id="PR01001">
    <property type="entry name" value="FADG3PDH"/>
</dbReference>
<dbReference type="SUPFAM" id="SSF51905">
    <property type="entry name" value="FAD/NAD(P)-binding domain"/>
    <property type="match status" value="1"/>
</dbReference>
<dbReference type="Gene3D" id="3.30.9.10">
    <property type="entry name" value="D-Amino Acid Oxidase, subunit A, domain 2"/>
    <property type="match status" value="1"/>
</dbReference>
<proteinExistence type="inferred from homology"/>
<dbReference type="EMBL" id="CP136862">
    <property type="protein sequence ID" value="WOJ88769.1"/>
    <property type="molecule type" value="Genomic_DNA"/>
</dbReference>
<evidence type="ECO:0000259" key="8">
    <source>
        <dbReference type="Pfam" id="PF16901"/>
    </source>
</evidence>
<organism evidence="9 10">
    <name type="scientific">Methylocapsa polymorpha</name>
    <dbReference type="NCBI Taxonomy" id="3080828"/>
    <lineage>
        <taxon>Bacteria</taxon>
        <taxon>Pseudomonadati</taxon>
        <taxon>Pseudomonadota</taxon>
        <taxon>Alphaproteobacteria</taxon>
        <taxon>Hyphomicrobiales</taxon>
        <taxon>Beijerinckiaceae</taxon>
        <taxon>Methylocapsa</taxon>
    </lineage>
</organism>
<evidence type="ECO:0000313" key="9">
    <source>
        <dbReference type="EMBL" id="WOJ88769.1"/>
    </source>
</evidence>
<keyword evidence="3 6" id="KW-0285">Flavoprotein</keyword>
<sequence>MAREADVDILVIGGGVNGAGIARDAAGRGLSVMLCEQGDLAGATSSASSKLIHGGLRYLEYYQFRFVREALIERETLLGVAPHLIRPMRFILPWEKGLRPQWMIALGLFLYDHLSPRGRLAGSKRIDLRESPEGAPLKTHLTTGFSYSDCAVDDARLVTLNALDARERGAVIRTRTRCVSAKRDLGLWRITLQNVLDKAEWTVTARALVNAAGPWASDVLNVVCGIGAGKKLRLVKGSHIIAPRLYEGDHAYILQNEDRRVVFVMPFAQDFTLIGTTEIPFEVDPSKAMISAEEIAYLCEAASRYFATPLAPKDVVHSFSGVRPLYDDKASSNSAVTRDYVLDLDQPAGEAPLLSVLGGKITTYRRLAEDAVEALSSHLSPPQPERWTADSPLPGGDIKDGDFDLFLHQLRARRPWLPAALALRLAHAYGTRVEKILRGARSAKDLGEDFGAGLSRAEIDYLIDQEWALSAEDILWRRSKLGLSLSPAEAARVETYVAERAKARITEDKL</sequence>
<evidence type="ECO:0000313" key="10">
    <source>
        <dbReference type="Proteomes" id="UP001626536"/>
    </source>
</evidence>
<dbReference type="SUPFAM" id="SSF54373">
    <property type="entry name" value="FAD-linked reductases, C-terminal domain"/>
    <property type="match status" value="1"/>
</dbReference>
<gene>
    <name evidence="9" type="primary">glpD</name>
    <name evidence="9" type="ORF">RZS28_13225</name>
</gene>
<dbReference type="PANTHER" id="PTHR11985:SF15">
    <property type="entry name" value="GLYCEROL-3-PHOSPHATE DEHYDROGENASE, MITOCHONDRIAL"/>
    <property type="match status" value="1"/>
</dbReference>
<evidence type="ECO:0000256" key="5">
    <source>
        <dbReference type="ARBA" id="ARBA00023002"/>
    </source>
</evidence>
<evidence type="ECO:0000256" key="6">
    <source>
        <dbReference type="RuleBase" id="RU361217"/>
    </source>
</evidence>
<dbReference type="PROSITE" id="PS00977">
    <property type="entry name" value="FAD_G3PDH_1"/>
    <property type="match status" value="1"/>
</dbReference>
<comment type="similarity">
    <text evidence="2 6">Belongs to the FAD-dependent glycerol-3-phosphate dehydrogenase family.</text>
</comment>
<dbReference type="GO" id="GO:0004368">
    <property type="term" value="F:glycerol-3-phosphate dehydrogenase (quinone) activity"/>
    <property type="evidence" value="ECO:0007669"/>
    <property type="project" value="UniProtKB-EC"/>
</dbReference>
<comment type="catalytic activity">
    <reaction evidence="6">
        <text>a quinone + sn-glycerol 3-phosphate = dihydroxyacetone phosphate + a quinol</text>
        <dbReference type="Rhea" id="RHEA:18977"/>
        <dbReference type="ChEBI" id="CHEBI:24646"/>
        <dbReference type="ChEBI" id="CHEBI:57597"/>
        <dbReference type="ChEBI" id="CHEBI:57642"/>
        <dbReference type="ChEBI" id="CHEBI:132124"/>
        <dbReference type="EC" id="1.1.5.3"/>
    </reaction>
</comment>
<dbReference type="NCBIfam" id="NF008899">
    <property type="entry name" value="PRK12266.1"/>
    <property type="match status" value="1"/>
</dbReference>
<protein>
    <recommendedName>
        <fullName evidence="6">Glycerol-3-phosphate dehydrogenase</fullName>
        <ecNumber evidence="6">1.1.5.3</ecNumber>
    </recommendedName>
</protein>